<name>A0ABV4Q6M1_9ACTN</name>
<keyword evidence="4" id="KW-0223">Dioxygenase</keyword>
<dbReference type="PANTHER" id="PTHR41534">
    <property type="entry name" value="BLR3401 PROTEIN"/>
    <property type="match status" value="1"/>
</dbReference>
<dbReference type="Pfam" id="PF00866">
    <property type="entry name" value="Ring_hydroxyl_B"/>
    <property type="match status" value="1"/>
</dbReference>
<dbReference type="GO" id="GO:0008695">
    <property type="term" value="F:3-phenylpropionate dioxygenase activity"/>
    <property type="evidence" value="ECO:0007669"/>
    <property type="project" value="UniProtKB-EC"/>
</dbReference>
<dbReference type="Gene3D" id="3.10.450.50">
    <property type="match status" value="1"/>
</dbReference>
<accession>A0ABV4Q6M1</accession>
<dbReference type="Proteomes" id="UP001569963">
    <property type="component" value="Unassembled WGS sequence"/>
</dbReference>
<keyword evidence="2 4" id="KW-0560">Oxidoreductase</keyword>
<feature type="region of interest" description="Disordered" evidence="3">
    <location>
        <begin position="1"/>
        <end position="20"/>
    </location>
</feature>
<dbReference type="RefSeq" id="WP_371948335.1">
    <property type="nucleotide sequence ID" value="NZ_JAXCEI010000003.1"/>
</dbReference>
<dbReference type="EC" id="1.14.12.19" evidence="4"/>
<protein>
    <submittedName>
        <fullName evidence="4">3-phenylpropionate/cinnamic acid dioxygenase subunit beta</fullName>
        <ecNumber evidence="4">1.14.12.19</ecNumber>
    </submittedName>
</protein>
<keyword evidence="5" id="KW-1185">Reference proteome</keyword>
<evidence type="ECO:0000256" key="1">
    <source>
        <dbReference type="ARBA" id="ARBA00009570"/>
    </source>
</evidence>
<gene>
    <name evidence="4" type="ORF">SM611_07680</name>
</gene>
<evidence type="ECO:0000256" key="3">
    <source>
        <dbReference type="SAM" id="MobiDB-lite"/>
    </source>
</evidence>
<evidence type="ECO:0000256" key="2">
    <source>
        <dbReference type="ARBA" id="ARBA00023002"/>
    </source>
</evidence>
<dbReference type="PANTHER" id="PTHR41534:SF2">
    <property type="entry name" value="3-PHENYLPROPIONATE_CINNAMIC ACID DIOXYGENASE SUBUNIT BETA"/>
    <property type="match status" value="1"/>
</dbReference>
<evidence type="ECO:0000313" key="5">
    <source>
        <dbReference type="Proteomes" id="UP001569963"/>
    </source>
</evidence>
<dbReference type="SUPFAM" id="SSF54427">
    <property type="entry name" value="NTF2-like"/>
    <property type="match status" value="1"/>
</dbReference>
<evidence type="ECO:0000313" key="4">
    <source>
        <dbReference type="EMBL" id="MFA1538803.1"/>
    </source>
</evidence>
<feature type="compositionally biased region" description="Polar residues" evidence="3">
    <location>
        <begin position="1"/>
        <end position="11"/>
    </location>
</feature>
<reference evidence="4 5" key="1">
    <citation type="submission" date="2023-11" db="EMBL/GenBank/DDBJ databases">
        <title>Actinomadura monticuli sp. nov., isolated from volcanic ash.</title>
        <authorList>
            <person name="Lee S.D."/>
            <person name="Yang H."/>
            <person name="Kim I.S."/>
        </authorList>
    </citation>
    <scope>NUCLEOTIDE SEQUENCE [LARGE SCALE GENOMIC DNA]</scope>
    <source>
        <strain evidence="4 5">DLS-62</strain>
    </source>
</reference>
<dbReference type="NCBIfam" id="NF007479">
    <property type="entry name" value="PRK10069.1"/>
    <property type="match status" value="1"/>
</dbReference>
<comment type="caution">
    <text evidence="4">The sequence shown here is derived from an EMBL/GenBank/DDBJ whole genome shotgun (WGS) entry which is preliminary data.</text>
</comment>
<organism evidence="4 5">
    <name type="scientific">Actinomadura monticuli</name>
    <dbReference type="NCBI Taxonomy" id="3097367"/>
    <lineage>
        <taxon>Bacteria</taxon>
        <taxon>Bacillati</taxon>
        <taxon>Actinomycetota</taxon>
        <taxon>Actinomycetes</taxon>
        <taxon>Streptosporangiales</taxon>
        <taxon>Thermomonosporaceae</taxon>
        <taxon>Actinomadura</taxon>
    </lineage>
</organism>
<dbReference type="InterPro" id="IPR032710">
    <property type="entry name" value="NTF2-like_dom_sf"/>
</dbReference>
<sequence length="195" mass="22027">MTARNPVSSADSPLGARATKAAPVGDPLPFSDPLHLAAHQWLVEETYLLDRQDLEEWLARMTEDVHYFMPIRVTTSQGAGYDTARRMAHFDEDLYSLERRVARLRTEHAWTEDPPSRTRHHLSNVRTFATDVPGEILVESAVLLFRSRGDVNEPSLVSAERSDVLRSAGGAWRLARRHITVDESVLRTQNLAVFL</sequence>
<dbReference type="InterPro" id="IPR000391">
    <property type="entry name" value="Rng_hydr_dOase-bsu"/>
</dbReference>
<comment type="similarity">
    <text evidence="1">Belongs to the bacterial ring-hydroxylating dioxygenase beta subunit family.</text>
</comment>
<dbReference type="CDD" id="cd00667">
    <property type="entry name" value="ring_hydroxylating_dioxygenases_beta"/>
    <property type="match status" value="1"/>
</dbReference>
<proteinExistence type="inferred from homology"/>
<dbReference type="EMBL" id="JAXCEI010000003">
    <property type="protein sequence ID" value="MFA1538803.1"/>
    <property type="molecule type" value="Genomic_DNA"/>
</dbReference>